<dbReference type="Pfam" id="PF18894">
    <property type="entry name" value="PhageMetallopep"/>
    <property type="match status" value="1"/>
</dbReference>
<reference evidence="2 3" key="1">
    <citation type="submission" date="2017-04" db="EMBL/GenBank/DDBJ databases">
        <title>High diversity of culturable Acinetobacter species in natural soil and water ecosystems.</title>
        <authorList>
            <person name="Nemec A."/>
            <person name="Radolfova-Krizova L."/>
        </authorList>
    </citation>
    <scope>NUCLEOTIDE SEQUENCE [LARGE SCALE GENOMIC DNA]</scope>
    <source>
        <strain evidence="2 3">ANC 4999</strain>
    </source>
</reference>
<name>A0A1Y3CG54_9GAMM</name>
<proteinExistence type="predicted"/>
<dbReference type="RefSeq" id="WP_086203429.1">
    <property type="nucleotide sequence ID" value="NZ_NEGB01000003.1"/>
</dbReference>
<dbReference type="EMBL" id="NEGB01000003">
    <property type="protein sequence ID" value="OTG66091.1"/>
    <property type="molecule type" value="Genomic_DNA"/>
</dbReference>
<dbReference type="STRING" id="1977882.B9T28_06395"/>
<comment type="caution">
    <text evidence="2">The sequence shown here is derived from an EMBL/GenBank/DDBJ whole genome shotgun (WGS) entry which is preliminary data.</text>
</comment>
<keyword evidence="3" id="KW-1185">Reference proteome</keyword>
<sequence>MKRPNPPERLLELDPIDDMDFEPAFELKEWIWETFLDSNSDLYNEEHEHLTYFNKRFFEVLWASSAFIKAEKYVLGQTEKVMINVGGWKKARQEKQMINWFGHVPTYLITIDARYAAEASDADFCALIEHELCHIGAKRTEDGEMIFSPITGEPKHYLRGHDVEEFHTVVQRYGASESVQKMVDLANEGPIIRKANIAHACGTCLLKLA</sequence>
<dbReference type="AlphaFoldDB" id="A0A1Y3CG54"/>
<evidence type="ECO:0000313" key="2">
    <source>
        <dbReference type="EMBL" id="OTG66091.1"/>
    </source>
</evidence>
<dbReference type="Proteomes" id="UP000242765">
    <property type="component" value="Unassembled WGS sequence"/>
</dbReference>
<feature type="domain" description="Putative phage metallopeptidase" evidence="1">
    <location>
        <begin position="29"/>
        <end position="186"/>
    </location>
</feature>
<evidence type="ECO:0000313" key="3">
    <source>
        <dbReference type="Proteomes" id="UP000242765"/>
    </source>
</evidence>
<protein>
    <submittedName>
        <fullName evidence="2">Transposase</fullName>
    </submittedName>
</protein>
<accession>A0A1Y3CG54</accession>
<dbReference type="InterPro" id="IPR043998">
    <property type="entry name" value="Put_Metallopep"/>
</dbReference>
<evidence type="ECO:0000259" key="1">
    <source>
        <dbReference type="Pfam" id="PF18894"/>
    </source>
</evidence>
<organism evidence="2 3">
    <name type="scientific">Acinetobacter silvestris</name>
    <dbReference type="NCBI Taxonomy" id="1977882"/>
    <lineage>
        <taxon>Bacteria</taxon>
        <taxon>Pseudomonadati</taxon>
        <taxon>Pseudomonadota</taxon>
        <taxon>Gammaproteobacteria</taxon>
        <taxon>Moraxellales</taxon>
        <taxon>Moraxellaceae</taxon>
        <taxon>Acinetobacter</taxon>
    </lineage>
</organism>
<gene>
    <name evidence="2" type="ORF">B9T28_06395</name>
</gene>
<dbReference type="OrthoDB" id="6933687at2"/>